<dbReference type="CDD" id="cd00761">
    <property type="entry name" value="Glyco_tranf_GTA_type"/>
    <property type="match status" value="1"/>
</dbReference>
<name>A0A1H4HE12_9SPHI</name>
<dbReference type="AlphaFoldDB" id="A0A1H4HE12"/>
<dbReference type="InterPro" id="IPR001173">
    <property type="entry name" value="Glyco_trans_2-like"/>
</dbReference>
<dbReference type="InterPro" id="IPR029044">
    <property type="entry name" value="Nucleotide-diphossugar_trans"/>
</dbReference>
<dbReference type="PANTHER" id="PTHR22916">
    <property type="entry name" value="GLYCOSYLTRANSFERASE"/>
    <property type="match status" value="1"/>
</dbReference>
<sequence length="225" mass="26243">MTPYVSCIMLTANRPNFVPLAVGHFLNQTFRNAELVIIDDGKESVGHLLPDHHRIKYFYSEPIGSIGKKRNYACEKSRGEIIMHWDDDDWYAHDWISRQLTVLESSDADICGLNKIMFFSPLVKKFWNYENPNTKEPWLSGATLAYRRSFWEKHPFRDVNIGEDYDYVWNKGAKIIAHDYSEGFIATLHANNTTLKPFEDPRHKKNASNWMDVEFEGHAENPETE</sequence>
<dbReference type="EMBL" id="FNRA01000016">
    <property type="protein sequence ID" value="SEB19851.1"/>
    <property type="molecule type" value="Genomic_DNA"/>
</dbReference>
<organism evidence="2 3">
    <name type="scientific">Pedobacter hartonius</name>
    <dbReference type="NCBI Taxonomy" id="425514"/>
    <lineage>
        <taxon>Bacteria</taxon>
        <taxon>Pseudomonadati</taxon>
        <taxon>Bacteroidota</taxon>
        <taxon>Sphingobacteriia</taxon>
        <taxon>Sphingobacteriales</taxon>
        <taxon>Sphingobacteriaceae</taxon>
        <taxon>Pedobacter</taxon>
    </lineage>
</organism>
<accession>A0A1H4HE12</accession>
<evidence type="ECO:0000313" key="3">
    <source>
        <dbReference type="Proteomes" id="UP000198850"/>
    </source>
</evidence>
<dbReference type="STRING" id="425514.SAMN05443550_1164"/>
<dbReference type="Gene3D" id="3.90.550.10">
    <property type="entry name" value="Spore Coat Polysaccharide Biosynthesis Protein SpsA, Chain A"/>
    <property type="match status" value="1"/>
</dbReference>
<dbReference type="RefSeq" id="WP_090559855.1">
    <property type="nucleotide sequence ID" value="NZ_FNRA01000016.1"/>
</dbReference>
<dbReference type="GO" id="GO:0016758">
    <property type="term" value="F:hexosyltransferase activity"/>
    <property type="evidence" value="ECO:0007669"/>
    <property type="project" value="UniProtKB-ARBA"/>
</dbReference>
<dbReference type="PANTHER" id="PTHR22916:SF3">
    <property type="entry name" value="UDP-GLCNAC:BETAGAL BETA-1,3-N-ACETYLGLUCOSAMINYLTRANSFERASE-LIKE PROTEIN 1"/>
    <property type="match status" value="1"/>
</dbReference>
<protein>
    <submittedName>
        <fullName evidence="2">Glycosyl transferase family 2</fullName>
    </submittedName>
</protein>
<dbReference type="OrthoDB" id="9770457at2"/>
<evidence type="ECO:0000313" key="2">
    <source>
        <dbReference type="EMBL" id="SEB19851.1"/>
    </source>
</evidence>
<evidence type="ECO:0000259" key="1">
    <source>
        <dbReference type="Pfam" id="PF00535"/>
    </source>
</evidence>
<dbReference type="Proteomes" id="UP000198850">
    <property type="component" value="Unassembled WGS sequence"/>
</dbReference>
<dbReference type="SUPFAM" id="SSF53448">
    <property type="entry name" value="Nucleotide-diphospho-sugar transferases"/>
    <property type="match status" value="1"/>
</dbReference>
<keyword evidence="2" id="KW-0808">Transferase</keyword>
<proteinExistence type="predicted"/>
<keyword evidence="3" id="KW-1185">Reference proteome</keyword>
<gene>
    <name evidence="2" type="ORF">SAMN05443550_1164</name>
</gene>
<reference evidence="2 3" key="1">
    <citation type="submission" date="2016-10" db="EMBL/GenBank/DDBJ databases">
        <authorList>
            <person name="de Groot N.N."/>
        </authorList>
    </citation>
    <scope>NUCLEOTIDE SEQUENCE [LARGE SCALE GENOMIC DNA]</scope>
    <source>
        <strain evidence="2 3">DSM 19033</strain>
    </source>
</reference>
<feature type="domain" description="Glycosyltransferase 2-like" evidence="1">
    <location>
        <begin position="6"/>
        <end position="137"/>
    </location>
</feature>
<dbReference type="Pfam" id="PF00535">
    <property type="entry name" value="Glycos_transf_2"/>
    <property type="match status" value="1"/>
</dbReference>